<accession>C4MZX2</accession>
<dbReference type="RefSeq" id="YP_002922576.1">
    <property type="nucleotide sequence ID" value="NC_012741.1"/>
</dbReference>
<reference evidence="2 3" key="1">
    <citation type="journal article" date="2009" name="Virology">
        <title>T4 phages against Escherichia coli diarrhea: potential and problems.</title>
        <authorList>
            <person name="Denou E."/>
            <person name="Bruttin A."/>
            <person name="Barretto C."/>
            <person name="Ngom-Bru C."/>
            <person name="Brussow H."/>
            <person name="Zuber S."/>
        </authorList>
    </citation>
    <scope>NUCLEOTIDE SEQUENCE [LARGE SCALE GENOMIC DNA]</scope>
</reference>
<dbReference type="KEGG" id="vg:7943379"/>
<keyword evidence="1" id="KW-0472">Membrane</keyword>
<dbReference type="GeneID" id="7943379"/>
<dbReference type="Proteomes" id="UP000201733">
    <property type="component" value="Segment"/>
</dbReference>
<gene>
    <name evidence="2" type="ORF">EpJS10_0227</name>
</gene>
<evidence type="ECO:0000256" key="1">
    <source>
        <dbReference type="SAM" id="Phobius"/>
    </source>
</evidence>
<sequence>MSVMVVLFMKMVAHLVSGFTILMLTNLKLTGKSLRKREENIMQITINLKEFTGTEAELDRLYNNTAYDESFWVRDRYENLHKVSLAWEQGRGNNYRFVKGDISYYNHHDIIWPNDITHVEVL</sequence>
<name>C4MZX2_9CAUD</name>
<evidence type="ECO:0000313" key="2">
    <source>
        <dbReference type="EMBL" id="ACL78453.1"/>
    </source>
</evidence>
<proteinExistence type="predicted"/>
<keyword evidence="1" id="KW-1133">Transmembrane helix</keyword>
<organism evidence="2 3">
    <name type="scientific">Escherichia phage JS10</name>
    <dbReference type="NCBI Taxonomy" id="576790"/>
    <lineage>
        <taxon>Viruses</taxon>
        <taxon>Duplodnaviria</taxon>
        <taxon>Heunggongvirae</taxon>
        <taxon>Uroviricota</taxon>
        <taxon>Caudoviricetes</taxon>
        <taxon>Pantevenvirales</taxon>
        <taxon>Straboviridae</taxon>
        <taxon>Tevenvirinae</taxon>
        <taxon>Dhakavirus</taxon>
        <taxon>Dhakavirus JS10</taxon>
    </lineage>
</organism>
<protein>
    <submittedName>
        <fullName evidence="2">Uncharacterized protein</fullName>
    </submittedName>
</protein>
<dbReference type="EMBL" id="EU863409">
    <property type="protein sequence ID" value="ACL78453.1"/>
    <property type="molecule type" value="Genomic_DNA"/>
</dbReference>
<keyword evidence="1" id="KW-0812">Transmembrane</keyword>
<keyword evidence="3" id="KW-1185">Reference proteome</keyword>
<feature type="transmembrane region" description="Helical" evidence="1">
    <location>
        <begin position="6"/>
        <end position="27"/>
    </location>
</feature>
<evidence type="ECO:0000313" key="3">
    <source>
        <dbReference type="Proteomes" id="UP000201733"/>
    </source>
</evidence>